<dbReference type="KEGG" id="pin:Ping_3691"/>
<dbReference type="STRING" id="357804.Ping_3691"/>
<dbReference type="SUPFAM" id="SSF159709">
    <property type="entry name" value="PhnH-like"/>
    <property type="match status" value="1"/>
</dbReference>
<dbReference type="InterPro" id="IPR038058">
    <property type="entry name" value="PhnH-like_sp"/>
</dbReference>
<dbReference type="RefSeq" id="WP_011771916.1">
    <property type="nucleotide sequence ID" value="NC_008709.1"/>
</dbReference>
<dbReference type="eggNOG" id="COG3625">
    <property type="taxonomic scope" value="Bacteria"/>
</dbReference>
<name>A1T0V3_PSYIN</name>
<dbReference type="HOGENOM" id="CLU_115317_0_0_6"/>
<proteinExistence type="predicted"/>
<dbReference type="NCBIfam" id="TIGR03292">
    <property type="entry name" value="PhnH_redo"/>
    <property type="match status" value="1"/>
</dbReference>
<keyword evidence="2" id="KW-1185">Reference proteome</keyword>
<accession>A1T0V3</accession>
<evidence type="ECO:0000313" key="2">
    <source>
        <dbReference type="Proteomes" id="UP000000639"/>
    </source>
</evidence>
<sequence length="202" mass="22101">MFKQDLLGAYINPIWLADTQQALFNSLMQVMSRPGRLDNWAESLESSPAYLAVLAILLDGEVSLADIDGLLSDDHWPLLQAQNMNAEQANYVLCDGAKAISFQPKLGTLVSPDFAATLILKVSKLEINNGDVRLKLTGPGVDGETVVCVSGLDPVWLEQRNEWCCAFPLGIDCVLVDDTQIMALPRTTKVEIIEINTNKGLN</sequence>
<dbReference type="Pfam" id="PF05845">
    <property type="entry name" value="PhnH"/>
    <property type="match status" value="1"/>
</dbReference>
<dbReference type="GO" id="GO:0019634">
    <property type="term" value="P:organic phosphonate metabolic process"/>
    <property type="evidence" value="ECO:0007669"/>
    <property type="project" value="InterPro"/>
</dbReference>
<protein>
    <submittedName>
        <fullName evidence="1">Phosphonate metabolism</fullName>
    </submittedName>
</protein>
<dbReference type="EMBL" id="CP000510">
    <property type="protein sequence ID" value="ABM05368.1"/>
    <property type="molecule type" value="Genomic_DNA"/>
</dbReference>
<reference evidence="1 2" key="1">
    <citation type="submission" date="2007-01" db="EMBL/GenBank/DDBJ databases">
        <title>Complete sequence of Psychromonas ingrahamii 37.</title>
        <authorList>
            <consortium name="US DOE Joint Genome Institute"/>
            <person name="Copeland A."/>
            <person name="Lucas S."/>
            <person name="Lapidus A."/>
            <person name="Barry K."/>
            <person name="Detter J.C."/>
            <person name="Glavina del Rio T."/>
            <person name="Hammon N."/>
            <person name="Israni S."/>
            <person name="Dalin E."/>
            <person name="Tice H."/>
            <person name="Pitluck S."/>
            <person name="Thompson L.S."/>
            <person name="Brettin T."/>
            <person name="Bruce D."/>
            <person name="Han C."/>
            <person name="Tapia R."/>
            <person name="Schmutz J."/>
            <person name="Larimer F."/>
            <person name="Land M."/>
            <person name="Hauser L."/>
            <person name="Kyrpides N."/>
            <person name="Ivanova N."/>
            <person name="Staley J."/>
            <person name="Richardson P."/>
        </authorList>
    </citation>
    <scope>NUCLEOTIDE SEQUENCE [LARGE SCALE GENOMIC DNA]</scope>
    <source>
        <strain evidence="1 2">37</strain>
    </source>
</reference>
<dbReference type="InterPro" id="IPR008772">
    <property type="entry name" value="Phosphonate_metab_PhnH"/>
</dbReference>
<gene>
    <name evidence="1" type="ordered locus">Ping_3691</name>
</gene>
<dbReference type="AlphaFoldDB" id="A1T0V3"/>
<dbReference type="Gene3D" id="3.40.50.11310">
    <property type="entry name" value="Bacterial phosphonate metabolism protein PhnH"/>
    <property type="match status" value="1"/>
</dbReference>
<evidence type="ECO:0000313" key="1">
    <source>
        <dbReference type="EMBL" id="ABM05368.1"/>
    </source>
</evidence>
<dbReference type="Proteomes" id="UP000000639">
    <property type="component" value="Chromosome"/>
</dbReference>
<dbReference type="PIRSF" id="PIRSF020680">
    <property type="entry name" value="PhnH"/>
    <property type="match status" value="1"/>
</dbReference>
<organism evidence="1 2">
    <name type="scientific">Psychromonas ingrahamii (strain DSM 17664 / CCUG 51855 / 37)</name>
    <dbReference type="NCBI Taxonomy" id="357804"/>
    <lineage>
        <taxon>Bacteria</taxon>
        <taxon>Pseudomonadati</taxon>
        <taxon>Pseudomonadota</taxon>
        <taxon>Gammaproteobacteria</taxon>
        <taxon>Alteromonadales</taxon>
        <taxon>Psychromonadaceae</taxon>
        <taxon>Psychromonas</taxon>
    </lineage>
</organism>
<dbReference type="OrthoDB" id="9814509at2"/>